<dbReference type="InterPro" id="IPR008778">
    <property type="entry name" value="Pirin_C_dom"/>
</dbReference>
<dbReference type="Pfam" id="PF05726">
    <property type="entry name" value="Pirin_C"/>
    <property type="match status" value="1"/>
</dbReference>
<dbReference type="Proteomes" id="UP001157017">
    <property type="component" value="Unassembled WGS sequence"/>
</dbReference>
<feature type="domain" description="Pirin C-terminal" evidence="2">
    <location>
        <begin position="8"/>
        <end position="98"/>
    </location>
</feature>
<accession>A0ABQ6JMH4</accession>
<sequence length="134" mass="13910">MPSLRLAAGRHEPPVDPAFEHALLALEGATAVDGQDVACGALLVLEPGCDRVVLVAAGPARVFLLGGAPFEADLVMWWNFVARTHDEIAAARADWAAGAARFGVVPGGEPPLPAPAMPSVRLKARGRTGSRRDG</sequence>
<evidence type="ECO:0000313" key="3">
    <source>
        <dbReference type="EMBL" id="GMA88987.1"/>
    </source>
</evidence>
<feature type="compositionally biased region" description="Basic residues" evidence="1">
    <location>
        <begin position="122"/>
        <end position="134"/>
    </location>
</feature>
<protein>
    <recommendedName>
        <fullName evidence="2">Pirin C-terminal domain-containing protein</fullName>
    </recommendedName>
</protein>
<feature type="region of interest" description="Disordered" evidence="1">
    <location>
        <begin position="109"/>
        <end position="134"/>
    </location>
</feature>
<keyword evidence="4" id="KW-1185">Reference proteome</keyword>
<gene>
    <name evidence="3" type="ORF">GCM10025868_42370</name>
</gene>
<evidence type="ECO:0000256" key="1">
    <source>
        <dbReference type="SAM" id="MobiDB-lite"/>
    </source>
</evidence>
<evidence type="ECO:0000259" key="2">
    <source>
        <dbReference type="Pfam" id="PF05726"/>
    </source>
</evidence>
<dbReference type="InterPro" id="IPR011051">
    <property type="entry name" value="RmlC_Cupin_sf"/>
</dbReference>
<reference evidence="4" key="1">
    <citation type="journal article" date="2019" name="Int. J. Syst. Evol. Microbiol.">
        <title>The Global Catalogue of Microorganisms (GCM) 10K type strain sequencing project: providing services to taxonomists for standard genome sequencing and annotation.</title>
        <authorList>
            <consortium name="The Broad Institute Genomics Platform"/>
            <consortium name="The Broad Institute Genome Sequencing Center for Infectious Disease"/>
            <person name="Wu L."/>
            <person name="Ma J."/>
        </authorList>
    </citation>
    <scope>NUCLEOTIDE SEQUENCE [LARGE SCALE GENOMIC DNA]</scope>
    <source>
        <strain evidence="4">NBRC 108730</strain>
    </source>
</reference>
<dbReference type="EMBL" id="BSUZ01000001">
    <property type="protein sequence ID" value="GMA88987.1"/>
    <property type="molecule type" value="Genomic_DNA"/>
</dbReference>
<proteinExistence type="predicted"/>
<name>A0ABQ6JMH4_9ACTN</name>
<comment type="caution">
    <text evidence="3">The sequence shown here is derived from an EMBL/GenBank/DDBJ whole genome shotgun (WGS) entry which is preliminary data.</text>
</comment>
<dbReference type="SUPFAM" id="SSF51182">
    <property type="entry name" value="RmlC-like cupins"/>
    <property type="match status" value="1"/>
</dbReference>
<dbReference type="InterPro" id="IPR014710">
    <property type="entry name" value="RmlC-like_jellyroll"/>
</dbReference>
<evidence type="ECO:0000313" key="4">
    <source>
        <dbReference type="Proteomes" id="UP001157017"/>
    </source>
</evidence>
<organism evidence="3 4">
    <name type="scientific">Angustibacter aerolatus</name>
    <dbReference type="NCBI Taxonomy" id="1162965"/>
    <lineage>
        <taxon>Bacteria</taxon>
        <taxon>Bacillati</taxon>
        <taxon>Actinomycetota</taxon>
        <taxon>Actinomycetes</taxon>
        <taxon>Kineosporiales</taxon>
        <taxon>Kineosporiaceae</taxon>
    </lineage>
</organism>
<dbReference type="Gene3D" id="2.60.120.10">
    <property type="entry name" value="Jelly Rolls"/>
    <property type="match status" value="2"/>
</dbReference>
<dbReference type="CDD" id="cd02247">
    <property type="entry name" value="cupin_pirin_C"/>
    <property type="match status" value="1"/>
</dbReference>